<accession>A0A497XK95</accession>
<sequence>MREIWGLFSRGITAVNTVAGYLSGFAIVACTGILVFEVAVRYWLAWATDWEIELSIMLLIVATFMSAAFTQISRGHVGIEVLDSLMSERANRWRYLVGDILSLAFCTFIAWKSWAFFHEAWADGKMSNTAWGPKLWPAYFFMALGMTLLSLQMIAQIGDQHLHQHREDEE</sequence>
<dbReference type="AlphaFoldDB" id="A0A497XK95"/>
<feature type="transmembrane region" description="Helical" evidence="9">
    <location>
        <begin position="12"/>
        <end position="34"/>
    </location>
</feature>
<reference evidence="11 12" key="1">
    <citation type="submission" date="2018-10" db="EMBL/GenBank/DDBJ databases">
        <title>Genomic Encyclopedia of Type Strains, Phase IV (KMG-IV): sequencing the most valuable type-strain genomes for metagenomic binning, comparative biology and taxonomic classification.</title>
        <authorList>
            <person name="Goeker M."/>
        </authorList>
    </citation>
    <scope>NUCLEOTIDE SEQUENCE [LARGE SCALE GENOMIC DNA]</scope>
    <source>
        <strain evidence="11 12">DSM 26916</strain>
    </source>
</reference>
<comment type="subcellular location">
    <subcellularLocation>
        <location evidence="1 9">Cell inner membrane</location>
        <topology evidence="1 9">Multi-pass membrane protein</topology>
    </subcellularLocation>
</comment>
<keyword evidence="5 9" id="KW-0812">Transmembrane</keyword>
<gene>
    <name evidence="11" type="ORF">DFR35_0901</name>
</gene>
<keyword evidence="6 9" id="KW-1133">Transmembrane helix</keyword>
<dbReference type="PANTHER" id="PTHR35011">
    <property type="entry name" value="2,3-DIKETO-L-GULONATE TRAP TRANSPORTER SMALL PERMEASE PROTEIN YIAM"/>
    <property type="match status" value="1"/>
</dbReference>
<evidence type="ECO:0000256" key="5">
    <source>
        <dbReference type="ARBA" id="ARBA00022692"/>
    </source>
</evidence>
<evidence type="ECO:0000256" key="1">
    <source>
        <dbReference type="ARBA" id="ARBA00004429"/>
    </source>
</evidence>
<evidence type="ECO:0000256" key="6">
    <source>
        <dbReference type="ARBA" id="ARBA00022989"/>
    </source>
</evidence>
<dbReference type="RefSeq" id="WP_121240252.1">
    <property type="nucleotide sequence ID" value="NZ_BHVV01000002.1"/>
</dbReference>
<keyword evidence="2 9" id="KW-0813">Transport</keyword>
<feature type="transmembrane region" description="Helical" evidence="9">
    <location>
        <begin position="93"/>
        <end position="116"/>
    </location>
</feature>
<dbReference type="InterPro" id="IPR055348">
    <property type="entry name" value="DctQ"/>
</dbReference>
<dbReference type="PANTHER" id="PTHR35011:SF10">
    <property type="entry name" value="TRAP TRANSPORTER SMALL PERMEASE PROTEIN"/>
    <property type="match status" value="1"/>
</dbReference>
<dbReference type="Proteomes" id="UP000268908">
    <property type="component" value="Unassembled WGS sequence"/>
</dbReference>
<dbReference type="OrthoDB" id="9179153at2"/>
<evidence type="ECO:0000256" key="8">
    <source>
        <dbReference type="ARBA" id="ARBA00038436"/>
    </source>
</evidence>
<keyword evidence="12" id="KW-1185">Reference proteome</keyword>
<evidence type="ECO:0000256" key="9">
    <source>
        <dbReference type="RuleBase" id="RU369079"/>
    </source>
</evidence>
<evidence type="ECO:0000313" key="11">
    <source>
        <dbReference type="EMBL" id="RLJ68341.1"/>
    </source>
</evidence>
<evidence type="ECO:0000256" key="7">
    <source>
        <dbReference type="ARBA" id="ARBA00023136"/>
    </source>
</evidence>
<comment type="caution">
    <text evidence="11">The sequence shown here is derived from an EMBL/GenBank/DDBJ whole genome shotgun (WGS) entry which is preliminary data.</text>
</comment>
<dbReference type="GO" id="GO:0015740">
    <property type="term" value="P:C4-dicarboxylate transport"/>
    <property type="evidence" value="ECO:0007669"/>
    <property type="project" value="TreeGrafter"/>
</dbReference>
<dbReference type="Pfam" id="PF04290">
    <property type="entry name" value="DctQ"/>
    <property type="match status" value="1"/>
</dbReference>
<organism evidence="11 12">
    <name type="scientific">Sulfurisoma sediminicola</name>
    <dbReference type="NCBI Taxonomy" id="1381557"/>
    <lineage>
        <taxon>Bacteria</taxon>
        <taxon>Pseudomonadati</taxon>
        <taxon>Pseudomonadota</taxon>
        <taxon>Betaproteobacteria</taxon>
        <taxon>Nitrosomonadales</taxon>
        <taxon>Sterolibacteriaceae</taxon>
        <taxon>Sulfurisoma</taxon>
    </lineage>
</organism>
<protein>
    <recommendedName>
        <fullName evidence="9">TRAP transporter small permease protein</fullName>
    </recommendedName>
</protein>
<evidence type="ECO:0000256" key="2">
    <source>
        <dbReference type="ARBA" id="ARBA00022448"/>
    </source>
</evidence>
<dbReference type="PROSITE" id="PS51257">
    <property type="entry name" value="PROKAR_LIPOPROTEIN"/>
    <property type="match status" value="1"/>
</dbReference>
<dbReference type="GO" id="GO:0005886">
    <property type="term" value="C:plasma membrane"/>
    <property type="evidence" value="ECO:0007669"/>
    <property type="project" value="UniProtKB-SubCell"/>
</dbReference>
<evidence type="ECO:0000256" key="3">
    <source>
        <dbReference type="ARBA" id="ARBA00022475"/>
    </source>
</evidence>
<evidence type="ECO:0000313" key="12">
    <source>
        <dbReference type="Proteomes" id="UP000268908"/>
    </source>
</evidence>
<feature type="domain" description="Tripartite ATP-independent periplasmic transporters DctQ component" evidence="10">
    <location>
        <begin position="31"/>
        <end position="157"/>
    </location>
</feature>
<keyword evidence="4 9" id="KW-0997">Cell inner membrane</keyword>
<evidence type="ECO:0000259" key="10">
    <source>
        <dbReference type="Pfam" id="PF04290"/>
    </source>
</evidence>
<keyword evidence="7 9" id="KW-0472">Membrane</keyword>
<feature type="transmembrane region" description="Helical" evidence="9">
    <location>
        <begin position="136"/>
        <end position="155"/>
    </location>
</feature>
<evidence type="ECO:0000256" key="4">
    <source>
        <dbReference type="ARBA" id="ARBA00022519"/>
    </source>
</evidence>
<dbReference type="GO" id="GO:0022857">
    <property type="term" value="F:transmembrane transporter activity"/>
    <property type="evidence" value="ECO:0007669"/>
    <property type="project" value="UniProtKB-UniRule"/>
</dbReference>
<proteinExistence type="inferred from homology"/>
<comment type="function">
    <text evidence="9">Part of the tripartite ATP-independent periplasmic (TRAP) transport system.</text>
</comment>
<comment type="subunit">
    <text evidence="9">The complex comprises the extracytoplasmic solute receptor protein and the two transmembrane proteins.</text>
</comment>
<keyword evidence="3" id="KW-1003">Cell membrane</keyword>
<feature type="transmembrane region" description="Helical" evidence="9">
    <location>
        <begin position="54"/>
        <end position="72"/>
    </location>
</feature>
<dbReference type="InterPro" id="IPR007387">
    <property type="entry name" value="TRAP_DctQ"/>
</dbReference>
<name>A0A497XK95_9PROT</name>
<comment type="similarity">
    <text evidence="8 9">Belongs to the TRAP transporter small permease family.</text>
</comment>
<dbReference type="EMBL" id="RCCI01000004">
    <property type="protein sequence ID" value="RLJ68341.1"/>
    <property type="molecule type" value="Genomic_DNA"/>
</dbReference>